<dbReference type="GO" id="GO:0004575">
    <property type="term" value="F:sucrose alpha-glucosidase activity"/>
    <property type="evidence" value="ECO:0007669"/>
    <property type="project" value="TreeGrafter"/>
</dbReference>
<dbReference type="SMART" id="SM00640">
    <property type="entry name" value="Glyco_32"/>
    <property type="match status" value="1"/>
</dbReference>
<evidence type="ECO:0000256" key="1">
    <source>
        <dbReference type="ARBA" id="ARBA00009902"/>
    </source>
</evidence>
<dbReference type="Pfam" id="PF00251">
    <property type="entry name" value="Glyco_hydro_32N"/>
    <property type="match status" value="1"/>
</dbReference>
<organism evidence="5">
    <name type="scientific">Satyrvirus sp</name>
    <dbReference type="NCBI Taxonomy" id="2487771"/>
    <lineage>
        <taxon>Viruses</taxon>
        <taxon>Varidnaviria</taxon>
        <taxon>Bamfordvirae</taxon>
        <taxon>Nucleocytoviricota</taxon>
        <taxon>Megaviricetes</taxon>
        <taxon>Imitervirales</taxon>
        <taxon>Mimiviridae</taxon>
        <taxon>Megamimivirinae</taxon>
    </lineage>
</organism>
<name>A0A3G5AIG9_9VIRU</name>
<sequence>MILPFELASIKNTDLIKSYSASYHTYYIKIVNGQLIEVEDGIGVLLNPNKNYLIICFNLDIVQIIPVDDISLGKYLNSEKDVWYCVHRQKWIFDKLVNQVTKCSFCYEYYFHDVTNQCRNCIGTTDNKIKKINLNGKKYLTIPVTDYSEENNMKIYLDNKLIHVCQTCLGNNEPIYWMCINVSDHTTATIVLKYPDNNLKFIESSDEFKCFNNDSLRPQLRYSQPFGWINDPNGLVYYQNKYHLFYQYNPFGVRWNNMYWGHAVSDDLLNWTDLPLALHPKVMCSGMCFSGGGNYDDNGIFVVFTDTNLGERIARSPDGGITWKVENNYPIIPKHRGRDPKIIWYQGSWILIVYVHHGSDCFAFYRSFDLTNWELTGYVPGFYECPEMVELNVDDNPLNTHPLNTQWVLFGCDALYQIGDFDGKIFIPNDDTKHRLHYGKFRAPQCFSRSSRVIQIGWVPISMKNMPFNQIFSLPLELSLKTTPIGIRMHANPIKELNNLRYASQSIKNYITKDAVVFDTTRSSEGQLFDILVDIKPINDISIHFGDNVIHYNSALNKLHFNSPSGIDDIFCCPNDTLNLRVIVDKPMYEVCINFGLIYVTLERINPGKDIDSIKLNPFNDELLINEFTVYKMKPITVTRRT</sequence>
<evidence type="ECO:0000259" key="4">
    <source>
        <dbReference type="Pfam" id="PF00251"/>
    </source>
</evidence>
<proteinExistence type="inferred from homology"/>
<dbReference type="InterPro" id="IPR013320">
    <property type="entry name" value="ConA-like_dom_sf"/>
</dbReference>
<accession>A0A3G5AIG9</accession>
<dbReference type="GO" id="GO:0005987">
    <property type="term" value="P:sucrose catabolic process"/>
    <property type="evidence" value="ECO:0007669"/>
    <property type="project" value="TreeGrafter"/>
</dbReference>
<evidence type="ECO:0000256" key="3">
    <source>
        <dbReference type="ARBA" id="ARBA00023295"/>
    </source>
</evidence>
<evidence type="ECO:0000313" key="5">
    <source>
        <dbReference type="EMBL" id="AYV85593.1"/>
    </source>
</evidence>
<dbReference type="PANTHER" id="PTHR42800">
    <property type="entry name" value="EXOINULINASE INUD (AFU_ORTHOLOGUE AFUA_5G00480)"/>
    <property type="match status" value="1"/>
</dbReference>
<evidence type="ECO:0000256" key="2">
    <source>
        <dbReference type="ARBA" id="ARBA00022801"/>
    </source>
</evidence>
<dbReference type="Gene3D" id="2.115.10.20">
    <property type="entry name" value="Glycosyl hydrolase domain, family 43"/>
    <property type="match status" value="1"/>
</dbReference>
<comment type="similarity">
    <text evidence="1">Belongs to the glycosyl hydrolase 32 family.</text>
</comment>
<dbReference type="CDD" id="cd18622">
    <property type="entry name" value="GH32_Inu-like"/>
    <property type="match status" value="1"/>
</dbReference>
<dbReference type="EMBL" id="MK072460">
    <property type="protein sequence ID" value="AYV85593.1"/>
    <property type="molecule type" value="Genomic_DNA"/>
</dbReference>
<gene>
    <name evidence="5" type="ORF">Satyrvirus24_17</name>
</gene>
<reference evidence="5" key="1">
    <citation type="submission" date="2018-10" db="EMBL/GenBank/DDBJ databases">
        <title>Hidden diversity of soil giant viruses.</title>
        <authorList>
            <person name="Schulz F."/>
            <person name="Alteio L."/>
            <person name="Goudeau D."/>
            <person name="Ryan E.M."/>
            <person name="Malmstrom R.R."/>
            <person name="Blanchard J."/>
            <person name="Woyke T."/>
        </authorList>
    </citation>
    <scope>NUCLEOTIDE SEQUENCE</scope>
    <source>
        <strain evidence="5">SAV1</strain>
    </source>
</reference>
<keyword evidence="2" id="KW-0378">Hydrolase</keyword>
<dbReference type="InterPro" id="IPR023296">
    <property type="entry name" value="Glyco_hydro_beta-prop_sf"/>
</dbReference>
<protein>
    <recommendedName>
        <fullName evidence="4">Glycosyl hydrolase family 32 N-terminal domain-containing protein</fullName>
    </recommendedName>
</protein>
<dbReference type="InterPro" id="IPR001362">
    <property type="entry name" value="Glyco_hydro_32"/>
</dbReference>
<dbReference type="SUPFAM" id="SSF75005">
    <property type="entry name" value="Arabinanase/levansucrase/invertase"/>
    <property type="match status" value="1"/>
</dbReference>
<feature type="domain" description="Glycosyl hydrolase family 32 N-terminal" evidence="4">
    <location>
        <begin position="225"/>
        <end position="482"/>
    </location>
</feature>
<dbReference type="InterPro" id="IPR013148">
    <property type="entry name" value="Glyco_hydro_32_N"/>
</dbReference>
<keyword evidence="3" id="KW-0326">Glycosidase</keyword>
<dbReference type="SUPFAM" id="SSF49899">
    <property type="entry name" value="Concanavalin A-like lectins/glucanases"/>
    <property type="match status" value="1"/>
</dbReference>
<dbReference type="PANTHER" id="PTHR42800:SF1">
    <property type="entry name" value="EXOINULINASE INUD (AFU_ORTHOLOGUE AFUA_5G00480)"/>
    <property type="match status" value="1"/>
</dbReference>